<dbReference type="GO" id="GO:0007059">
    <property type="term" value="P:chromosome segregation"/>
    <property type="evidence" value="ECO:0007669"/>
    <property type="project" value="UniProtKB-KW"/>
</dbReference>
<dbReference type="PANTHER" id="PTHR33375:SF1">
    <property type="entry name" value="CHROMOSOME-PARTITIONING PROTEIN PARB-RELATED"/>
    <property type="match status" value="1"/>
</dbReference>
<dbReference type="FunCoup" id="D1C7S2">
    <property type="interactions" value="310"/>
</dbReference>
<dbReference type="AlphaFoldDB" id="D1C7S2"/>
<reference evidence="5 6" key="2">
    <citation type="journal article" date="2010" name="Stand. Genomic Sci.">
        <title>Complete genome sequence of Desulfohalobium retbaense type strain (HR(100)).</title>
        <authorList>
            <person name="Spring S."/>
            <person name="Nolan M."/>
            <person name="Lapidus A."/>
            <person name="Glavina Del Rio T."/>
            <person name="Copeland A."/>
            <person name="Tice H."/>
            <person name="Cheng J.F."/>
            <person name="Lucas S."/>
            <person name="Land M."/>
            <person name="Chen F."/>
            <person name="Bruce D."/>
            <person name="Goodwin L."/>
            <person name="Pitluck S."/>
            <person name="Ivanova N."/>
            <person name="Mavromatis K."/>
            <person name="Mikhailova N."/>
            <person name="Pati A."/>
            <person name="Chen A."/>
            <person name="Palaniappan K."/>
            <person name="Hauser L."/>
            <person name="Chang Y.J."/>
            <person name="Jeffries C.D."/>
            <person name="Munk C."/>
            <person name="Kiss H."/>
            <person name="Chain P."/>
            <person name="Han C."/>
            <person name="Brettin T."/>
            <person name="Detter J.C."/>
            <person name="Schuler E."/>
            <person name="Goker M."/>
            <person name="Rohde M."/>
            <person name="Bristow J."/>
            <person name="Eisen J.A."/>
            <person name="Markowitz V."/>
            <person name="Hugenholtz P."/>
            <person name="Kyrpides N.C."/>
            <person name="Klenk H.P."/>
        </authorList>
    </citation>
    <scope>NUCLEOTIDE SEQUENCE [LARGE SCALE GENOMIC DNA]</scope>
    <source>
        <strain evidence="6">ATCC 49802 / DSM 20745 / S 6022</strain>
    </source>
</reference>
<dbReference type="GO" id="GO:0045881">
    <property type="term" value="P:positive regulation of sporulation resulting in formation of a cellular spore"/>
    <property type="evidence" value="ECO:0007669"/>
    <property type="project" value="TreeGrafter"/>
</dbReference>
<accession>D1C7S2</accession>
<dbReference type="NCBIfam" id="TIGR00180">
    <property type="entry name" value="parB_part"/>
    <property type="match status" value="1"/>
</dbReference>
<dbReference type="KEGG" id="sti:Sthe_0467"/>
<dbReference type="GO" id="GO:0005694">
    <property type="term" value="C:chromosome"/>
    <property type="evidence" value="ECO:0007669"/>
    <property type="project" value="TreeGrafter"/>
</dbReference>
<evidence type="ECO:0000313" key="5">
    <source>
        <dbReference type="EMBL" id="ACZ37905.1"/>
    </source>
</evidence>
<dbReference type="RefSeq" id="WP_012870952.1">
    <property type="nucleotide sequence ID" value="NC_013523.1"/>
</dbReference>
<dbReference type="InterPro" id="IPR050336">
    <property type="entry name" value="Chromosome_partition/occlusion"/>
</dbReference>
<dbReference type="SMART" id="SM00470">
    <property type="entry name" value="ParB"/>
    <property type="match status" value="1"/>
</dbReference>
<dbReference type="InterPro" id="IPR041468">
    <property type="entry name" value="HTH_ParB/Spo0J"/>
</dbReference>
<comment type="similarity">
    <text evidence="1">Belongs to the ParB family.</text>
</comment>
<keyword evidence="2" id="KW-0159">Chromosome partition</keyword>
<dbReference type="GO" id="GO:0003677">
    <property type="term" value="F:DNA binding"/>
    <property type="evidence" value="ECO:0007669"/>
    <property type="project" value="UniProtKB-KW"/>
</dbReference>
<dbReference type="InterPro" id="IPR057240">
    <property type="entry name" value="ParB_dimer_C"/>
</dbReference>
<dbReference type="SUPFAM" id="SSF109709">
    <property type="entry name" value="KorB DNA-binding domain-like"/>
    <property type="match status" value="1"/>
</dbReference>
<dbReference type="PANTHER" id="PTHR33375">
    <property type="entry name" value="CHROMOSOME-PARTITIONING PROTEIN PARB-RELATED"/>
    <property type="match status" value="1"/>
</dbReference>
<feature type="domain" description="ParB-like N-terminal" evidence="4">
    <location>
        <begin position="30"/>
        <end position="121"/>
    </location>
</feature>
<dbReference type="InterPro" id="IPR004437">
    <property type="entry name" value="ParB/RepB/Spo0J"/>
</dbReference>
<dbReference type="InParanoid" id="D1C7S2"/>
<evidence type="ECO:0000313" key="6">
    <source>
        <dbReference type="Proteomes" id="UP000002027"/>
    </source>
</evidence>
<dbReference type="InterPro" id="IPR003115">
    <property type="entry name" value="ParB_N"/>
</dbReference>
<dbReference type="STRING" id="479434.Sthe_0467"/>
<evidence type="ECO:0000256" key="2">
    <source>
        <dbReference type="ARBA" id="ARBA00022829"/>
    </source>
</evidence>
<dbReference type="Pfam" id="PF17762">
    <property type="entry name" value="HTH_ParB"/>
    <property type="match status" value="1"/>
</dbReference>
<evidence type="ECO:0000256" key="1">
    <source>
        <dbReference type="ARBA" id="ARBA00006295"/>
    </source>
</evidence>
<dbReference type="InterPro" id="IPR036086">
    <property type="entry name" value="ParB/Sulfiredoxin_sf"/>
</dbReference>
<evidence type="ECO:0000259" key="4">
    <source>
        <dbReference type="SMART" id="SM00470"/>
    </source>
</evidence>
<sequence length="292" mass="32127">MAQRKGGLGRGLDALIQAQAGQAGGSGGVQEVEIDAIEPNPFQPRTDFDPEQLASLAASIREHGVIQPLLLAHNDGPVPYRIVAGERRWRAARLAGLRTVPALIRDSTPRELLEVALVENVQRADLTVIEEATAYRQLIEEFGLTQAEVAARVGKSRVAITNALRILDAPEEVRAAVAVGQITEGHARALLGLPLAVEQVAALQIVIARDLSVRQTEQLVREWREGRRRTTREPAPPPPSLQRLEDQFRRALGTKVELRKGRSGGRIVIHFFTEEELDGIYRRIVGDNEDEL</sequence>
<keyword evidence="3" id="KW-0238">DNA-binding</keyword>
<dbReference type="Gene3D" id="1.10.10.2830">
    <property type="match status" value="1"/>
</dbReference>
<dbReference type="FunFam" id="3.90.1530.30:FF:000001">
    <property type="entry name" value="Chromosome partitioning protein ParB"/>
    <property type="match status" value="1"/>
</dbReference>
<dbReference type="OrthoDB" id="9802051at2"/>
<dbReference type="eggNOG" id="COG1475">
    <property type="taxonomic scope" value="Bacteria"/>
</dbReference>
<organism evidence="5 6">
    <name type="scientific">Sphaerobacter thermophilus (strain ATCC 49802 / DSM 20745 / KCCM 41009 / NCIMB 13125 / S 6022)</name>
    <dbReference type="NCBI Taxonomy" id="479434"/>
    <lineage>
        <taxon>Bacteria</taxon>
        <taxon>Pseudomonadati</taxon>
        <taxon>Thermomicrobiota</taxon>
        <taxon>Thermomicrobia</taxon>
        <taxon>Sphaerobacterales</taxon>
        <taxon>Sphaerobacterineae</taxon>
        <taxon>Sphaerobacteraceae</taxon>
        <taxon>Sphaerobacter</taxon>
    </lineage>
</organism>
<name>D1C7S2_SPHTD</name>
<dbReference type="Pfam" id="PF23552">
    <property type="entry name" value="ParB_C"/>
    <property type="match status" value="1"/>
</dbReference>
<dbReference type="CDD" id="cd16393">
    <property type="entry name" value="SPO0J_N"/>
    <property type="match status" value="1"/>
</dbReference>
<proteinExistence type="inferred from homology"/>
<dbReference type="Gene3D" id="3.90.1530.30">
    <property type="match status" value="1"/>
</dbReference>
<evidence type="ECO:0000256" key="3">
    <source>
        <dbReference type="ARBA" id="ARBA00023125"/>
    </source>
</evidence>
<protein>
    <submittedName>
        <fullName evidence="5">ParB-like partition protein</fullName>
    </submittedName>
</protein>
<keyword evidence="6" id="KW-1185">Reference proteome</keyword>
<dbReference type="FunFam" id="1.10.10.2830:FF:000001">
    <property type="entry name" value="Chromosome partitioning protein ParB"/>
    <property type="match status" value="1"/>
</dbReference>
<dbReference type="Proteomes" id="UP000002027">
    <property type="component" value="Chromosome 1"/>
</dbReference>
<dbReference type="HOGENOM" id="CLU_023853_0_0_0"/>
<reference evidence="6" key="1">
    <citation type="submission" date="2009-11" db="EMBL/GenBank/DDBJ databases">
        <title>The complete chromosome 1 of Sphaerobacter thermophilus DSM 20745.</title>
        <authorList>
            <person name="Lucas S."/>
            <person name="Copeland A."/>
            <person name="Lapidus A."/>
            <person name="Glavina del Rio T."/>
            <person name="Dalin E."/>
            <person name="Tice H."/>
            <person name="Bruce D."/>
            <person name="Goodwin L."/>
            <person name="Pitluck S."/>
            <person name="Kyrpides N."/>
            <person name="Mavromatis K."/>
            <person name="Ivanova N."/>
            <person name="Mikhailova N."/>
            <person name="LaButti K.M."/>
            <person name="Clum A."/>
            <person name="Sun H.I."/>
            <person name="Brettin T."/>
            <person name="Detter J.C."/>
            <person name="Han C."/>
            <person name="Larimer F."/>
            <person name="Land M."/>
            <person name="Hauser L."/>
            <person name="Markowitz V."/>
            <person name="Cheng J.F."/>
            <person name="Hugenholtz P."/>
            <person name="Woyke T."/>
            <person name="Wu D."/>
            <person name="Steenblock K."/>
            <person name="Schneider S."/>
            <person name="Pukall R."/>
            <person name="Goeker M."/>
            <person name="Klenk H.P."/>
            <person name="Eisen J.A."/>
        </authorList>
    </citation>
    <scope>NUCLEOTIDE SEQUENCE [LARGE SCALE GENOMIC DNA]</scope>
    <source>
        <strain evidence="6">ATCC 49802 / DSM 20745 / S 6022</strain>
    </source>
</reference>
<dbReference type="Pfam" id="PF02195">
    <property type="entry name" value="ParB_N"/>
    <property type="match status" value="1"/>
</dbReference>
<gene>
    <name evidence="5" type="ordered locus">Sthe_0467</name>
</gene>
<dbReference type="EMBL" id="CP001823">
    <property type="protein sequence ID" value="ACZ37905.1"/>
    <property type="molecule type" value="Genomic_DNA"/>
</dbReference>
<dbReference type="SUPFAM" id="SSF110849">
    <property type="entry name" value="ParB/Sulfiredoxin"/>
    <property type="match status" value="1"/>
</dbReference>